<evidence type="ECO:0000256" key="1">
    <source>
        <dbReference type="ARBA" id="ARBA00022553"/>
    </source>
</evidence>
<dbReference type="CDD" id="cd17535">
    <property type="entry name" value="REC_NarL-like"/>
    <property type="match status" value="1"/>
</dbReference>
<dbReference type="InterPro" id="IPR000792">
    <property type="entry name" value="Tscrpt_reg_LuxR_C"/>
</dbReference>
<evidence type="ECO:0000313" key="7">
    <source>
        <dbReference type="Proteomes" id="UP000246077"/>
    </source>
</evidence>
<dbReference type="SMART" id="SM00448">
    <property type="entry name" value="REC"/>
    <property type="match status" value="1"/>
</dbReference>
<dbReference type="PANTHER" id="PTHR43214:SF43">
    <property type="entry name" value="TWO-COMPONENT RESPONSE REGULATOR"/>
    <property type="match status" value="1"/>
</dbReference>
<evidence type="ECO:0000256" key="3">
    <source>
        <dbReference type="PROSITE-ProRule" id="PRU00169"/>
    </source>
</evidence>
<dbReference type="PRINTS" id="PR00038">
    <property type="entry name" value="HTHLUXR"/>
</dbReference>
<protein>
    <submittedName>
        <fullName evidence="6">DNA-binding response regulator</fullName>
    </submittedName>
</protein>
<sequence length="208" mass="22026">MLVDDHAVVRSGCRRILEPFPDLEVAEAADGPTALAALAAAPADVVVLDLSMPGMGGLEVLRRLRAADDPARVLIFSMHDDPLLAASGLQAGASGYVTKGDAPGELAAAIRRIADGGTYLSREVAQGMAMARTLDEPADRMTPREREIAALLVEGHMLADIAAALSISYKTVANTLVRLRGKLGARSNAGLVRRLMERGPRLNRPEQE</sequence>
<reference evidence="7" key="1">
    <citation type="submission" date="2018-05" db="EMBL/GenBank/DDBJ databases">
        <title>Zavarzinia sp. HR-AS.</title>
        <authorList>
            <person name="Lee Y."/>
            <person name="Jeon C.O."/>
        </authorList>
    </citation>
    <scope>NUCLEOTIDE SEQUENCE [LARGE SCALE GENOMIC DNA]</scope>
    <source>
        <strain evidence="7">DSM 1231</strain>
    </source>
</reference>
<dbReference type="InterPro" id="IPR039420">
    <property type="entry name" value="WalR-like"/>
</dbReference>
<organism evidence="6 7">
    <name type="scientific">Zavarzinia compransoris</name>
    <dbReference type="NCBI Taxonomy" id="1264899"/>
    <lineage>
        <taxon>Bacteria</taxon>
        <taxon>Pseudomonadati</taxon>
        <taxon>Pseudomonadota</taxon>
        <taxon>Alphaproteobacteria</taxon>
        <taxon>Rhodospirillales</taxon>
        <taxon>Zavarziniaceae</taxon>
        <taxon>Zavarzinia</taxon>
    </lineage>
</organism>
<dbReference type="InterPro" id="IPR016032">
    <property type="entry name" value="Sig_transdc_resp-reg_C-effctor"/>
</dbReference>
<dbReference type="Gene3D" id="3.40.50.2300">
    <property type="match status" value="1"/>
</dbReference>
<dbReference type="SMART" id="SM00421">
    <property type="entry name" value="HTH_LUXR"/>
    <property type="match status" value="1"/>
</dbReference>
<dbReference type="GO" id="GO:0000160">
    <property type="term" value="P:phosphorelay signal transduction system"/>
    <property type="evidence" value="ECO:0007669"/>
    <property type="project" value="InterPro"/>
</dbReference>
<dbReference type="OrthoDB" id="9814495at2"/>
<dbReference type="GO" id="GO:0006355">
    <property type="term" value="P:regulation of DNA-templated transcription"/>
    <property type="evidence" value="ECO:0007669"/>
    <property type="project" value="InterPro"/>
</dbReference>
<dbReference type="EMBL" id="QGLF01000005">
    <property type="protein sequence ID" value="PWR19194.1"/>
    <property type="molecule type" value="Genomic_DNA"/>
</dbReference>
<evidence type="ECO:0000256" key="2">
    <source>
        <dbReference type="ARBA" id="ARBA00023125"/>
    </source>
</evidence>
<dbReference type="AlphaFoldDB" id="A0A317DXT1"/>
<dbReference type="InterPro" id="IPR011006">
    <property type="entry name" value="CheY-like_superfamily"/>
</dbReference>
<keyword evidence="7" id="KW-1185">Reference proteome</keyword>
<name>A0A317DXT1_9PROT</name>
<dbReference type="Pfam" id="PF00072">
    <property type="entry name" value="Response_reg"/>
    <property type="match status" value="1"/>
</dbReference>
<dbReference type="Pfam" id="PF00196">
    <property type="entry name" value="GerE"/>
    <property type="match status" value="1"/>
</dbReference>
<keyword evidence="1 3" id="KW-0597">Phosphoprotein</keyword>
<dbReference type="GO" id="GO:0003677">
    <property type="term" value="F:DNA binding"/>
    <property type="evidence" value="ECO:0007669"/>
    <property type="project" value="UniProtKB-KW"/>
</dbReference>
<dbReference type="PROSITE" id="PS50043">
    <property type="entry name" value="HTH_LUXR_2"/>
    <property type="match status" value="1"/>
</dbReference>
<feature type="modified residue" description="4-aspartylphosphate" evidence="3">
    <location>
        <position position="49"/>
    </location>
</feature>
<feature type="domain" description="HTH luxR-type" evidence="4">
    <location>
        <begin position="134"/>
        <end position="199"/>
    </location>
</feature>
<evidence type="ECO:0000259" key="4">
    <source>
        <dbReference type="PROSITE" id="PS50043"/>
    </source>
</evidence>
<dbReference type="PROSITE" id="PS50110">
    <property type="entry name" value="RESPONSE_REGULATORY"/>
    <property type="match status" value="1"/>
</dbReference>
<proteinExistence type="predicted"/>
<dbReference type="InterPro" id="IPR058245">
    <property type="entry name" value="NreC/VraR/RcsB-like_REC"/>
</dbReference>
<evidence type="ECO:0000313" key="6">
    <source>
        <dbReference type="EMBL" id="PWR19194.1"/>
    </source>
</evidence>
<dbReference type="SUPFAM" id="SSF46894">
    <property type="entry name" value="C-terminal effector domain of the bipartite response regulators"/>
    <property type="match status" value="1"/>
</dbReference>
<dbReference type="SUPFAM" id="SSF52172">
    <property type="entry name" value="CheY-like"/>
    <property type="match status" value="1"/>
</dbReference>
<gene>
    <name evidence="6" type="ORF">DKG75_17010</name>
</gene>
<feature type="domain" description="Response regulatory" evidence="5">
    <location>
        <begin position="1"/>
        <end position="114"/>
    </location>
</feature>
<dbReference type="InterPro" id="IPR001789">
    <property type="entry name" value="Sig_transdc_resp-reg_receiver"/>
</dbReference>
<dbReference type="Proteomes" id="UP000246077">
    <property type="component" value="Unassembled WGS sequence"/>
</dbReference>
<dbReference type="CDD" id="cd06170">
    <property type="entry name" value="LuxR_C_like"/>
    <property type="match status" value="1"/>
</dbReference>
<accession>A0A317DXT1</accession>
<evidence type="ECO:0000259" key="5">
    <source>
        <dbReference type="PROSITE" id="PS50110"/>
    </source>
</evidence>
<dbReference type="PANTHER" id="PTHR43214">
    <property type="entry name" value="TWO-COMPONENT RESPONSE REGULATOR"/>
    <property type="match status" value="1"/>
</dbReference>
<keyword evidence="2 6" id="KW-0238">DNA-binding</keyword>
<comment type="caution">
    <text evidence="6">The sequence shown here is derived from an EMBL/GenBank/DDBJ whole genome shotgun (WGS) entry which is preliminary data.</text>
</comment>